<gene>
    <name evidence="4" type="primary">LOC101849305</name>
</gene>
<dbReference type="PANTHER" id="PTHR24020:SF84">
    <property type="entry name" value="VWFA DOMAIN-CONTAINING PROTEIN"/>
    <property type="match status" value="1"/>
</dbReference>
<dbReference type="InterPro" id="IPR036465">
    <property type="entry name" value="vWFA_dom_sf"/>
</dbReference>
<evidence type="ECO:0000256" key="1">
    <source>
        <dbReference type="SAM" id="SignalP"/>
    </source>
</evidence>
<dbReference type="Proteomes" id="UP000694888">
    <property type="component" value="Unplaced"/>
</dbReference>
<dbReference type="PRINTS" id="PR00453">
    <property type="entry name" value="VWFADOMAIN"/>
</dbReference>
<evidence type="ECO:0000259" key="2">
    <source>
        <dbReference type="PROSITE" id="PS50234"/>
    </source>
</evidence>
<dbReference type="InterPro" id="IPR002035">
    <property type="entry name" value="VWF_A"/>
</dbReference>
<dbReference type="PROSITE" id="PS50234">
    <property type="entry name" value="VWFA"/>
    <property type="match status" value="1"/>
</dbReference>
<dbReference type="RefSeq" id="XP_035826845.1">
    <property type="nucleotide sequence ID" value="XM_035970952.1"/>
</dbReference>
<feature type="signal peptide" evidence="1">
    <location>
        <begin position="1"/>
        <end position="20"/>
    </location>
</feature>
<dbReference type="InterPro" id="IPR050525">
    <property type="entry name" value="ECM_Assembly_Org"/>
</dbReference>
<sequence length="438" mass="49202">MAPAASLALLALAILGSVHCQENEPEVESRNTEFERERVPDARRDQTDEACFEKVMDIFFVLDSSTSIYVNDFKQERQFVRDVVARLDVNPRSTRVGVLTFSDDIERPTLGLNQNPQKSDVLASVNEQNLPYRTGITNTDQAIRYVRENTEFRQDITKVIVVVTDGGSRSPGATAREAEMAREAGFYLFVVGVGQYLDEREWRAIASDPDDSFIYNITNFRYLDSVKYSLPPRACALPPIIVGGYCGVQQPADLYFVAAPGGTQDAIQLIDNFIERSDDESDSLRISYIIDVCQNAENVPLEDVGNFCDRFSLVEEADVDTYSGLLARMRALSRRNQANREAKQVAVLFVDDESMRLNRFGIVNEARNAEQYDGIELVVVDLGVRGFSNFVQSMAANRNNVVRFLSGSLNAQRTVQKMLLDRSCEAINRFDFSPDPNK</sequence>
<dbReference type="PANTHER" id="PTHR24020">
    <property type="entry name" value="COLLAGEN ALPHA"/>
    <property type="match status" value="1"/>
</dbReference>
<name>A0ABM1VWQ3_APLCA</name>
<dbReference type="CDD" id="cd01450">
    <property type="entry name" value="vWFA_subfamily_ECM"/>
    <property type="match status" value="1"/>
</dbReference>
<proteinExistence type="predicted"/>
<dbReference type="Gene3D" id="3.40.50.410">
    <property type="entry name" value="von Willebrand factor, type A domain"/>
    <property type="match status" value="1"/>
</dbReference>
<dbReference type="SMART" id="SM00327">
    <property type="entry name" value="VWA"/>
    <property type="match status" value="1"/>
</dbReference>
<dbReference type="GeneID" id="101849305"/>
<dbReference type="Pfam" id="PF00092">
    <property type="entry name" value="VWA"/>
    <property type="match status" value="1"/>
</dbReference>
<keyword evidence="1" id="KW-0732">Signal</keyword>
<evidence type="ECO:0000313" key="3">
    <source>
        <dbReference type="Proteomes" id="UP000694888"/>
    </source>
</evidence>
<evidence type="ECO:0000313" key="4">
    <source>
        <dbReference type="RefSeq" id="XP_035826845.1"/>
    </source>
</evidence>
<feature type="chain" id="PRO_5047434270" evidence="1">
    <location>
        <begin position="21"/>
        <end position="438"/>
    </location>
</feature>
<accession>A0ABM1VWQ3</accession>
<protein>
    <submittedName>
        <fullName evidence="4">Matrilin-2 isoform X1</fullName>
    </submittedName>
</protein>
<dbReference type="SUPFAM" id="SSF53300">
    <property type="entry name" value="vWA-like"/>
    <property type="match status" value="2"/>
</dbReference>
<organism evidence="3 4">
    <name type="scientific">Aplysia californica</name>
    <name type="common">California sea hare</name>
    <dbReference type="NCBI Taxonomy" id="6500"/>
    <lineage>
        <taxon>Eukaryota</taxon>
        <taxon>Metazoa</taxon>
        <taxon>Spiralia</taxon>
        <taxon>Lophotrochozoa</taxon>
        <taxon>Mollusca</taxon>
        <taxon>Gastropoda</taxon>
        <taxon>Heterobranchia</taxon>
        <taxon>Euthyneura</taxon>
        <taxon>Tectipleura</taxon>
        <taxon>Aplysiida</taxon>
        <taxon>Aplysioidea</taxon>
        <taxon>Aplysiidae</taxon>
        <taxon>Aplysia</taxon>
    </lineage>
</organism>
<feature type="domain" description="VWFA" evidence="2">
    <location>
        <begin position="57"/>
        <end position="230"/>
    </location>
</feature>
<keyword evidence="3" id="KW-1185">Reference proteome</keyword>
<reference evidence="4" key="1">
    <citation type="submission" date="2025-08" db="UniProtKB">
        <authorList>
            <consortium name="RefSeq"/>
        </authorList>
    </citation>
    <scope>IDENTIFICATION</scope>
</reference>